<keyword evidence="6" id="KW-1185">Reference proteome</keyword>
<dbReference type="GO" id="GO:0030991">
    <property type="term" value="C:intraciliary transport particle A"/>
    <property type="evidence" value="ECO:0007669"/>
    <property type="project" value="TreeGrafter"/>
</dbReference>
<reference evidence="5" key="1">
    <citation type="submission" date="2013-10" db="EMBL/GenBank/DDBJ databases">
        <title>Genomic analysis of the causative agents of coccidiosis in chickens.</title>
        <authorList>
            <person name="Reid A.J."/>
            <person name="Blake D."/>
            <person name="Billington K."/>
            <person name="Browne H."/>
            <person name="Dunn M."/>
            <person name="Hung S."/>
            <person name="Kawahara F."/>
            <person name="Miranda-Saavedra D."/>
            <person name="Mourier T."/>
            <person name="Nagra H."/>
            <person name="Otto T.D."/>
            <person name="Rawlings N."/>
            <person name="Sanchez A."/>
            <person name="Sanders M."/>
            <person name="Subramaniam C."/>
            <person name="Tay Y."/>
            <person name="Dear P."/>
            <person name="Doerig C."/>
            <person name="Gruber A."/>
            <person name="Parkinson J."/>
            <person name="Shirley M."/>
            <person name="Wan K.L."/>
            <person name="Berriman M."/>
            <person name="Tomley F."/>
            <person name="Pain A."/>
        </authorList>
    </citation>
    <scope>NUCLEOTIDE SEQUENCE [LARGE SCALE GENOMIC DNA]</scope>
    <source>
        <strain evidence="5">Houghton</strain>
    </source>
</reference>
<dbReference type="EMBL" id="HG692035">
    <property type="protein sequence ID" value="CDI81352.1"/>
    <property type="molecule type" value="Genomic_DNA"/>
</dbReference>
<dbReference type="PANTHER" id="PTHR12764:SF4">
    <property type="entry name" value="INTRAFLAGELLAR TRANSPORT PROTEIN 122 HOMOLOG"/>
    <property type="match status" value="1"/>
</dbReference>
<feature type="domain" description="IFT122 second beta-propeller" evidence="4">
    <location>
        <begin position="71"/>
        <end position="325"/>
    </location>
</feature>
<dbReference type="Proteomes" id="UP000018201">
    <property type="component" value="Unassembled WGS sequence"/>
</dbReference>
<dbReference type="InterPro" id="IPR039857">
    <property type="entry name" value="Ift122/121"/>
</dbReference>
<keyword evidence="1" id="KW-0853">WD repeat</keyword>
<dbReference type="AlphaFoldDB" id="U6GP51"/>
<gene>
    <name evidence="5" type="ORF">EPH_0036570</name>
</gene>
<feature type="region of interest" description="Disordered" evidence="3">
    <location>
        <begin position="485"/>
        <end position="507"/>
    </location>
</feature>
<dbReference type="Gene3D" id="1.25.40.470">
    <property type="match status" value="2"/>
</dbReference>
<evidence type="ECO:0000256" key="2">
    <source>
        <dbReference type="ARBA" id="ARBA00022737"/>
    </source>
</evidence>
<dbReference type="OrthoDB" id="10255582at2759"/>
<protein>
    <submittedName>
        <fullName evidence="5">WD-repeat protein, putative</fullName>
    </submittedName>
</protein>
<dbReference type="PANTHER" id="PTHR12764">
    <property type="entry name" value="WD REPEAT DOMAIN-RELATED"/>
    <property type="match status" value="1"/>
</dbReference>
<dbReference type="VEuPathDB" id="ToxoDB:EPH_0036570"/>
<dbReference type="SUPFAM" id="SSF50978">
    <property type="entry name" value="WD40 repeat-like"/>
    <property type="match status" value="1"/>
</dbReference>
<reference evidence="5" key="2">
    <citation type="submission" date="2013-10" db="EMBL/GenBank/DDBJ databases">
        <authorList>
            <person name="Aslett M."/>
        </authorList>
    </citation>
    <scope>NUCLEOTIDE SEQUENCE [LARGE SCALE GENOMIC DNA]</scope>
    <source>
        <strain evidence="5">Houghton</strain>
    </source>
</reference>
<dbReference type="InterPro" id="IPR036322">
    <property type="entry name" value="WD40_repeat_dom_sf"/>
</dbReference>
<dbReference type="GO" id="GO:0035721">
    <property type="term" value="P:intraciliary retrograde transport"/>
    <property type="evidence" value="ECO:0007669"/>
    <property type="project" value="TreeGrafter"/>
</dbReference>
<evidence type="ECO:0000256" key="3">
    <source>
        <dbReference type="SAM" id="MobiDB-lite"/>
    </source>
</evidence>
<dbReference type="Pfam" id="PF23377">
    <property type="entry name" value="Beta-prop_IFT122_2nd"/>
    <property type="match status" value="1"/>
</dbReference>
<evidence type="ECO:0000313" key="5">
    <source>
        <dbReference type="EMBL" id="CDI81352.1"/>
    </source>
</evidence>
<dbReference type="GO" id="GO:0097730">
    <property type="term" value="C:non-motile cilium"/>
    <property type="evidence" value="ECO:0007669"/>
    <property type="project" value="TreeGrafter"/>
</dbReference>
<dbReference type="InterPro" id="IPR056152">
    <property type="entry name" value="Beta-prop_IFT122_2nd"/>
</dbReference>
<organism evidence="5 6">
    <name type="scientific">Eimeria praecox</name>
    <dbReference type="NCBI Taxonomy" id="51316"/>
    <lineage>
        <taxon>Eukaryota</taxon>
        <taxon>Sar</taxon>
        <taxon>Alveolata</taxon>
        <taxon>Apicomplexa</taxon>
        <taxon>Conoidasida</taxon>
        <taxon>Coccidia</taxon>
        <taxon>Eucoccidiorida</taxon>
        <taxon>Eimeriorina</taxon>
        <taxon>Eimeriidae</taxon>
        <taxon>Eimeria</taxon>
    </lineage>
</organism>
<sequence>MHNAGEFFVLVGVDGGLSLWSYMGICLQPLDFSAEKPEVTACCFLPSGLRIAFTTRQGDLGIAQLRLPVVHGLYREVYARRTALCEVTVRNLLTDMTTTIQFDELVYKIAVYKLLIAVQLRECVVISEVSWEGSGIIEYREARRLTGSFDCSLMLLTAKSVVLCRGNTLKLQEFDGSSQRQWTLRASIRYIRVLGGPPGAETLLVGLKNGEALYVYVHQDLPVPLLHHRVGIVCMDVSAERSRLAIIDEERELSIYDLPSKNRSYSQQDCTSVAWHASMDDLLAITGSRTLFIKTGKQKAVPVALRGIVVGFLGSYAFCLHCREMLRLKVNHTASIRQLMRKGQLEKAYSLACLGATRHDWNQLALECLRSGDLRLSRKSFQHQKDFRAISMLNYMQLELKLLDVSPTQHQHVCKAYAYSYIHNFTSAAEEWAAAGLPQRASEMFSDLRRWTEAGRWAKIAEQTQETVSPSGSTAKTAKNLSLMGEKPEGSEQGTGKQQISTAEQIKQNKPALEQEYSEAAALYAATGQLRRACQAQAKMGETHSLIELIRSCRAHEAAASGQEQREKNLEGPQPLLRGEKESFEDCEAFEALRCAAHAFEKRGHVNFAKEAFLILGDKVGFLNVLMRAGRWEEALSRAEQDPDILHHVLVPWGHELFRRDQPELAISAFRRAGREDLALKTEITLLEGAISQEFYAQAAGRSWAIARALANLATFVGVEGSHPAGVNACDEAVTPHQSLRKNSTRKMPLCVCRFLVCYFRRLSEIYGVYFVLVRQASSVPPRAAMPPLAVLRACAFLWSHALAPLGQAVYPKLVAAVNGSDSASLVGNLQQQLQVKQPGSSLGTLPNWRLPHWWDDAQDALEAAEVQTHLRLCGIRVHRRVKGIRSFLVLRLMADAALQLHDFQTAVAVCKELRRLALKGPEYQERAELELKVKAAQVSTLADGNFHGPCGAFTKADCGLCGVNVPLLTSEAVPLGADLCCGSCGSPVTLEFGSFSPITAVEFTMSDISGSTQEHFANASSLPAEDIIPDEQFLGAARGGLLHLHAGASYSKEHSFGPLEFKPPVLSPDALLQQPHEKVLRRMNTHLEGTSGCRTLRLLRLPHAEAEQALYGSESWHFQDTLGLHGVGDPNQSREFALTLGGPEPACTNSSALL</sequence>
<evidence type="ECO:0000256" key="1">
    <source>
        <dbReference type="ARBA" id="ARBA00022574"/>
    </source>
</evidence>
<evidence type="ECO:0000313" key="6">
    <source>
        <dbReference type="Proteomes" id="UP000018201"/>
    </source>
</evidence>
<keyword evidence="2" id="KW-0677">Repeat</keyword>
<evidence type="ECO:0000259" key="4">
    <source>
        <dbReference type="Pfam" id="PF23377"/>
    </source>
</evidence>
<dbReference type="GO" id="GO:1905515">
    <property type="term" value="P:non-motile cilium assembly"/>
    <property type="evidence" value="ECO:0007669"/>
    <property type="project" value="TreeGrafter"/>
</dbReference>
<feature type="compositionally biased region" description="Polar residues" evidence="3">
    <location>
        <begin position="492"/>
        <end position="507"/>
    </location>
</feature>
<accession>U6GP51</accession>
<dbReference type="GO" id="GO:0061512">
    <property type="term" value="P:protein localization to cilium"/>
    <property type="evidence" value="ECO:0007669"/>
    <property type="project" value="TreeGrafter"/>
</dbReference>
<name>U6GP51_9EIME</name>
<proteinExistence type="predicted"/>